<proteinExistence type="predicted"/>
<evidence type="ECO:0000313" key="1">
    <source>
        <dbReference type="EMBL" id="KMZ91659.1"/>
    </source>
</evidence>
<gene>
    <name evidence="1" type="ORF">PVMG_00532</name>
</gene>
<organism evidence="1 2">
    <name type="scientific">Plasmodium vivax Mauritania I</name>
    <dbReference type="NCBI Taxonomy" id="1035515"/>
    <lineage>
        <taxon>Eukaryota</taxon>
        <taxon>Sar</taxon>
        <taxon>Alveolata</taxon>
        <taxon>Apicomplexa</taxon>
        <taxon>Aconoidasida</taxon>
        <taxon>Haemosporida</taxon>
        <taxon>Plasmodiidae</taxon>
        <taxon>Plasmodium</taxon>
        <taxon>Plasmodium (Plasmodium)</taxon>
    </lineage>
</organism>
<protein>
    <submittedName>
        <fullName evidence="1">Pv-fam-g protein</fullName>
    </submittedName>
</protein>
<sequence length="189" mass="21289">MDQLVYYVMVQHNSIQPIIVRQPPTVVIHTQPNPPITLDLPPQNIILKNDEPQPIIVRQQNPNIIVQKSGNEFSENPNYALSLNQQMKEITSMTSPSAAIPHGGIAQVGIPHVTNEPLLGVTTPEMNELTDPAYIYSNQYITTQNKSQPMNNMYFTSVPLNNDGSYSPYNMTLYANKREDYTKSTPSKY</sequence>
<evidence type="ECO:0000313" key="2">
    <source>
        <dbReference type="Proteomes" id="UP000053776"/>
    </source>
</evidence>
<reference evidence="1 2" key="1">
    <citation type="submission" date="2011-08" db="EMBL/GenBank/DDBJ databases">
        <title>The Genome Sequence of Plasmodium vivax Mauritania I.</title>
        <authorList>
            <consortium name="The Broad Institute Genome Sequencing Platform"/>
            <consortium name="The Broad Institute Genome Sequencing Center for Infectious Disease"/>
            <person name="Neafsey D."/>
            <person name="Carlton J."/>
            <person name="Barnwell J."/>
            <person name="Collins W."/>
            <person name="Escalante A."/>
            <person name="Mullikin J."/>
            <person name="Saul A."/>
            <person name="Guigo R."/>
            <person name="Camara F."/>
            <person name="Young S.K."/>
            <person name="Zeng Q."/>
            <person name="Gargeya S."/>
            <person name="Fitzgerald M."/>
            <person name="Haas B."/>
            <person name="Abouelleil A."/>
            <person name="Alvarado L."/>
            <person name="Arachchi H.M."/>
            <person name="Berlin A."/>
            <person name="Brown A."/>
            <person name="Chapman S.B."/>
            <person name="Chen Z."/>
            <person name="Dunbar C."/>
            <person name="Freedman E."/>
            <person name="Gearin G."/>
            <person name="Gellesch M."/>
            <person name="Goldberg J."/>
            <person name="Griggs A."/>
            <person name="Gujja S."/>
            <person name="Heiman D."/>
            <person name="Howarth C."/>
            <person name="Larson L."/>
            <person name="Lui A."/>
            <person name="MacDonald P.J.P."/>
            <person name="Montmayeur A."/>
            <person name="Murphy C."/>
            <person name="Neiman D."/>
            <person name="Pearson M."/>
            <person name="Priest M."/>
            <person name="Roberts A."/>
            <person name="Saif S."/>
            <person name="Shea T."/>
            <person name="Shenoy N."/>
            <person name="Sisk P."/>
            <person name="Stolte C."/>
            <person name="Sykes S."/>
            <person name="Wortman J."/>
            <person name="Nusbaum C."/>
            <person name="Birren B."/>
        </authorList>
    </citation>
    <scope>NUCLEOTIDE SEQUENCE [LARGE SCALE GENOMIC DNA]</scope>
    <source>
        <strain evidence="1 2">Mauritania I</strain>
    </source>
</reference>
<dbReference type="OrthoDB" id="371235at2759"/>
<accession>A0A0J9T987</accession>
<dbReference type="Proteomes" id="UP000053776">
    <property type="component" value="Unassembled WGS sequence"/>
</dbReference>
<dbReference type="AlphaFoldDB" id="A0A0J9T987"/>
<dbReference type="EMBL" id="KQ235088">
    <property type="protein sequence ID" value="KMZ91659.1"/>
    <property type="molecule type" value="Genomic_DNA"/>
</dbReference>
<name>A0A0J9T987_PLAVI</name>